<dbReference type="InterPro" id="IPR000847">
    <property type="entry name" value="LysR_HTH_N"/>
</dbReference>
<keyword evidence="3" id="KW-0238">DNA-binding</keyword>
<dbReference type="GO" id="GO:0043565">
    <property type="term" value="F:sequence-specific DNA binding"/>
    <property type="evidence" value="ECO:0007669"/>
    <property type="project" value="TreeGrafter"/>
</dbReference>
<dbReference type="PANTHER" id="PTHR30537">
    <property type="entry name" value="HTH-TYPE TRANSCRIPTIONAL REGULATOR"/>
    <property type="match status" value="1"/>
</dbReference>
<keyword evidence="4" id="KW-0804">Transcription</keyword>
<dbReference type="PROSITE" id="PS50931">
    <property type="entry name" value="HTH_LYSR"/>
    <property type="match status" value="1"/>
</dbReference>
<comment type="similarity">
    <text evidence="1">Belongs to the LysR transcriptional regulatory family.</text>
</comment>
<keyword evidence="8" id="KW-1185">Reference proteome</keyword>
<dbReference type="RefSeq" id="WP_082397298.1">
    <property type="nucleotide sequence ID" value="NZ_CP022579.1"/>
</dbReference>
<dbReference type="EMBL" id="CP022579">
    <property type="protein sequence ID" value="QEL64473.1"/>
    <property type="molecule type" value="Genomic_DNA"/>
</dbReference>
<dbReference type="Pfam" id="PF03466">
    <property type="entry name" value="LysR_substrate"/>
    <property type="match status" value="1"/>
</dbReference>
<dbReference type="KEGG" id="otr:OTERR_09970"/>
<evidence type="ECO:0000256" key="5">
    <source>
        <dbReference type="SAM" id="MobiDB-lite"/>
    </source>
</evidence>
<evidence type="ECO:0000313" key="7">
    <source>
        <dbReference type="EMBL" id="QEL64473.1"/>
    </source>
</evidence>
<dbReference type="FunFam" id="1.10.10.10:FF:000001">
    <property type="entry name" value="LysR family transcriptional regulator"/>
    <property type="match status" value="1"/>
</dbReference>
<dbReference type="SUPFAM" id="SSF46785">
    <property type="entry name" value="Winged helix' DNA-binding domain"/>
    <property type="match status" value="1"/>
</dbReference>
<keyword evidence="2" id="KW-0805">Transcription regulation</keyword>
<sequence length="337" mass="37403">MPSPTSPIPPAFLPSPNTDLLRDMALFVEVARQKSFTAAAAALRLPKSTLSRRITALEREVGVQLLTRTTRRIDLTLAGSDYFERASRLVDEAQAAHAQLQDLRDSPRGQLRVSMPVEFGVLWMAPYIAAFAQRYPDITFDLDLSPRRTDGMEEHFDVAIRMGLPSDANLVVRQLAAVGRALYASPAYLAERGTPAHPAELALHECLRITLVRPETTWSLCREGERTTVGIGGRCTMNNISMVRRLCLEGLGIAVLPLPLVQDDLLSGQLVPVLADWNMPPMPAYALLPSRRMPARVRVFLDFLTARLEEQADEIRQGQRPAQTAVSEHTRHLSGLR</sequence>
<dbReference type="InterPro" id="IPR036388">
    <property type="entry name" value="WH-like_DNA-bd_sf"/>
</dbReference>
<dbReference type="CDD" id="cd08422">
    <property type="entry name" value="PBP2_CrgA_like"/>
    <property type="match status" value="1"/>
</dbReference>
<name>A0A5C1E6I4_9RHOO</name>
<evidence type="ECO:0000256" key="2">
    <source>
        <dbReference type="ARBA" id="ARBA00023015"/>
    </source>
</evidence>
<dbReference type="InterPro" id="IPR005119">
    <property type="entry name" value="LysR_subst-bd"/>
</dbReference>
<evidence type="ECO:0000259" key="6">
    <source>
        <dbReference type="PROSITE" id="PS50931"/>
    </source>
</evidence>
<feature type="domain" description="HTH lysR-type" evidence="6">
    <location>
        <begin position="19"/>
        <end position="76"/>
    </location>
</feature>
<dbReference type="Pfam" id="PF00126">
    <property type="entry name" value="HTH_1"/>
    <property type="match status" value="1"/>
</dbReference>
<dbReference type="AlphaFoldDB" id="A0A5C1E6I4"/>
<dbReference type="Gene3D" id="3.40.190.290">
    <property type="match status" value="1"/>
</dbReference>
<dbReference type="SUPFAM" id="SSF53850">
    <property type="entry name" value="Periplasmic binding protein-like II"/>
    <property type="match status" value="1"/>
</dbReference>
<dbReference type="InterPro" id="IPR036390">
    <property type="entry name" value="WH_DNA-bd_sf"/>
</dbReference>
<proteinExistence type="inferred from homology"/>
<evidence type="ECO:0000256" key="3">
    <source>
        <dbReference type="ARBA" id="ARBA00023125"/>
    </source>
</evidence>
<feature type="region of interest" description="Disordered" evidence="5">
    <location>
        <begin position="314"/>
        <end position="337"/>
    </location>
</feature>
<evidence type="ECO:0000313" key="8">
    <source>
        <dbReference type="Proteomes" id="UP000323671"/>
    </source>
</evidence>
<dbReference type="Gene3D" id="1.10.10.10">
    <property type="entry name" value="Winged helix-like DNA-binding domain superfamily/Winged helix DNA-binding domain"/>
    <property type="match status" value="1"/>
</dbReference>
<protein>
    <recommendedName>
        <fullName evidence="6">HTH lysR-type domain-containing protein</fullName>
    </recommendedName>
</protein>
<evidence type="ECO:0000256" key="1">
    <source>
        <dbReference type="ARBA" id="ARBA00009437"/>
    </source>
</evidence>
<dbReference type="InterPro" id="IPR058163">
    <property type="entry name" value="LysR-type_TF_proteobact-type"/>
</dbReference>
<dbReference type="GO" id="GO:0006351">
    <property type="term" value="P:DNA-templated transcription"/>
    <property type="evidence" value="ECO:0007669"/>
    <property type="project" value="TreeGrafter"/>
</dbReference>
<gene>
    <name evidence="7" type="ORF">OTERR_09970</name>
</gene>
<accession>A0A5C1E6I4</accession>
<evidence type="ECO:0000256" key="4">
    <source>
        <dbReference type="ARBA" id="ARBA00023163"/>
    </source>
</evidence>
<dbReference type="PANTHER" id="PTHR30537:SF5">
    <property type="entry name" value="HTH-TYPE TRANSCRIPTIONAL ACTIVATOR TTDR-RELATED"/>
    <property type="match status" value="1"/>
</dbReference>
<dbReference type="GO" id="GO:0003700">
    <property type="term" value="F:DNA-binding transcription factor activity"/>
    <property type="evidence" value="ECO:0007669"/>
    <property type="project" value="InterPro"/>
</dbReference>
<dbReference type="Proteomes" id="UP000323671">
    <property type="component" value="Chromosome"/>
</dbReference>
<organism evidence="7 8">
    <name type="scientific">Oryzomicrobium terrae</name>
    <dbReference type="NCBI Taxonomy" id="1735038"/>
    <lineage>
        <taxon>Bacteria</taxon>
        <taxon>Pseudomonadati</taxon>
        <taxon>Pseudomonadota</taxon>
        <taxon>Betaproteobacteria</taxon>
        <taxon>Rhodocyclales</taxon>
        <taxon>Rhodocyclaceae</taxon>
        <taxon>Oryzomicrobium</taxon>
    </lineage>
</organism>
<reference evidence="7 8" key="1">
    <citation type="submission" date="2017-07" db="EMBL/GenBank/DDBJ databases">
        <title>Complete genome sequence of Oryzomicrobium terrae TPP412.</title>
        <authorList>
            <person name="Chiu L.-W."/>
            <person name="Lo K.-J."/>
            <person name="Tsai Y.-M."/>
            <person name="Lin S.-S."/>
            <person name="Kuo C.-H."/>
            <person name="Liu C.-T."/>
        </authorList>
    </citation>
    <scope>NUCLEOTIDE SEQUENCE [LARGE SCALE GENOMIC DNA]</scope>
    <source>
        <strain evidence="7 8">TPP412</strain>
    </source>
</reference>